<evidence type="ECO:0000313" key="3">
    <source>
        <dbReference type="Proteomes" id="UP000596742"/>
    </source>
</evidence>
<keyword evidence="1" id="KW-0732">Signal</keyword>
<evidence type="ECO:0000313" key="2">
    <source>
        <dbReference type="EMBL" id="VDI73186.1"/>
    </source>
</evidence>
<protein>
    <submittedName>
        <fullName evidence="2">Uncharacterized protein</fullName>
    </submittedName>
</protein>
<gene>
    <name evidence="2" type="ORF">MGAL_10B041415</name>
</gene>
<organism evidence="2 3">
    <name type="scientific">Mytilus galloprovincialis</name>
    <name type="common">Mediterranean mussel</name>
    <dbReference type="NCBI Taxonomy" id="29158"/>
    <lineage>
        <taxon>Eukaryota</taxon>
        <taxon>Metazoa</taxon>
        <taxon>Spiralia</taxon>
        <taxon>Lophotrochozoa</taxon>
        <taxon>Mollusca</taxon>
        <taxon>Bivalvia</taxon>
        <taxon>Autobranchia</taxon>
        <taxon>Pteriomorphia</taxon>
        <taxon>Mytilida</taxon>
        <taxon>Mytiloidea</taxon>
        <taxon>Mytilidae</taxon>
        <taxon>Mytilinae</taxon>
        <taxon>Mytilus</taxon>
    </lineage>
</organism>
<keyword evidence="3" id="KW-1185">Reference proteome</keyword>
<dbReference type="EMBL" id="UYJE01009401">
    <property type="protein sequence ID" value="VDI73186.1"/>
    <property type="molecule type" value="Genomic_DNA"/>
</dbReference>
<accession>A0A8B6H4D6</accession>
<reference evidence="2" key="1">
    <citation type="submission" date="2018-11" db="EMBL/GenBank/DDBJ databases">
        <authorList>
            <person name="Alioto T."/>
            <person name="Alioto T."/>
        </authorList>
    </citation>
    <scope>NUCLEOTIDE SEQUENCE</scope>
</reference>
<feature type="signal peptide" evidence="1">
    <location>
        <begin position="1"/>
        <end position="19"/>
    </location>
</feature>
<name>A0A8B6H4D6_MYTGA</name>
<dbReference type="AlphaFoldDB" id="A0A8B6H4D6"/>
<feature type="chain" id="PRO_5032600030" evidence="1">
    <location>
        <begin position="20"/>
        <end position="142"/>
    </location>
</feature>
<dbReference type="Proteomes" id="UP000596742">
    <property type="component" value="Unassembled WGS sequence"/>
</dbReference>
<sequence length="142" mass="16252">MMRIVLFLHIAILFNFCYGEGYGINRRMTRRYPVQRAINFLTNYGSSPSNSNHAYRTSSFTGYGNKYIGKGFASPFGFAPRYGGGFNSRSYDVGMPNRKYGAGYGQLYGGNVYRYGGLKRYNGFNFHSSNKRYRRYGKTYTG</sequence>
<proteinExistence type="predicted"/>
<evidence type="ECO:0000256" key="1">
    <source>
        <dbReference type="SAM" id="SignalP"/>
    </source>
</evidence>
<comment type="caution">
    <text evidence="2">The sequence shown here is derived from an EMBL/GenBank/DDBJ whole genome shotgun (WGS) entry which is preliminary data.</text>
</comment>